<dbReference type="EMBL" id="BKBO01000025">
    <property type="protein sequence ID" value="GEQ49787.1"/>
    <property type="molecule type" value="Genomic_DNA"/>
</dbReference>
<accession>A0AAN4UC64</accession>
<keyword evidence="5" id="KW-1185">Reference proteome</keyword>
<dbReference type="Gene3D" id="3.40.630.30">
    <property type="match status" value="1"/>
</dbReference>
<protein>
    <submittedName>
        <fullName evidence="3">Phosphinothricin N-acetyltransferase</fullName>
    </submittedName>
</protein>
<dbReference type="Pfam" id="PF13420">
    <property type="entry name" value="Acetyltransf_4"/>
    <property type="match status" value="1"/>
</dbReference>
<sequence length="183" mass="20777">METNDITLRKATVADADEIVAIYAPYVAETTISFEKEVPKVEEFAKRITSTLQNYPYYVAEDDKQNILGFAYAGAYNTRVCYNLTAESSVYVKQYVAHKGIGTALYQALENQLKKQHVVNVLSIITAGNQQSEKFHQKHGFKRVGYFPHIGYKFGAWCDVIWMQKTLGSDQSYPGDFIPFSDF</sequence>
<evidence type="ECO:0000313" key="2">
    <source>
        <dbReference type="EMBL" id="GEQ49787.1"/>
    </source>
</evidence>
<dbReference type="SUPFAM" id="SSF55729">
    <property type="entry name" value="Acyl-CoA N-acyltransferases (Nat)"/>
    <property type="match status" value="1"/>
</dbReference>
<dbReference type="GeneID" id="69984376"/>
<evidence type="ECO:0000313" key="5">
    <source>
        <dbReference type="Proteomes" id="UP000886607"/>
    </source>
</evidence>
<dbReference type="InterPro" id="IPR016181">
    <property type="entry name" value="Acyl_CoA_acyltransferase"/>
</dbReference>
<dbReference type="PROSITE" id="PS51186">
    <property type="entry name" value="GNAT"/>
    <property type="match status" value="1"/>
</dbReference>
<evidence type="ECO:0000313" key="4">
    <source>
        <dbReference type="Proteomes" id="UP000886597"/>
    </source>
</evidence>
<dbReference type="Proteomes" id="UP000886597">
    <property type="component" value="Unassembled WGS sequence"/>
</dbReference>
<dbReference type="GO" id="GO:0016747">
    <property type="term" value="F:acyltransferase activity, transferring groups other than amino-acyl groups"/>
    <property type="evidence" value="ECO:0007669"/>
    <property type="project" value="InterPro"/>
</dbReference>
<reference evidence="3" key="2">
    <citation type="journal article" date="2020" name="Int. Dairy J.">
        <title>Lactic acid bacterial diversity in Brie cheese focusing on salt concentration and pH of isolation medium and characterisation of halophilic and alkaliphilic lactic acid bacterial isolates.</title>
        <authorList>
            <person name="Unno R."/>
            <person name="Matsutani M."/>
            <person name="Suzuki T."/>
            <person name="Kodama K."/>
            <person name="Matsushita H."/>
            <person name="Yamasato K."/>
            <person name="Koizumi Y."/>
            <person name="Ishikawa M."/>
        </authorList>
    </citation>
    <scope>NUCLEOTIDE SEQUENCE</scope>
    <source>
        <strain evidence="3">7C1</strain>
        <strain evidence="2">8C4</strain>
    </source>
</reference>
<reference evidence="3" key="1">
    <citation type="submission" date="2019-08" db="EMBL/GenBank/DDBJ databases">
        <authorList>
            <person name="Ishikawa M."/>
            <person name="Suzuki T."/>
            <person name="Matsutani M."/>
        </authorList>
    </citation>
    <scope>NUCLEOTIDE SEQUENCE</scope>
    <source>
        <strain evidence="3">7C1</strain>
        <strain evidence="2">8C4</strain>
    </source>
</reference>
<dbReference type="AlphaFoldDB" id="A0AAN4UC64"/>
<comment type="caution">
    <text evidence="3">The sequence shown here is derived from an EMBL/GenBank/DDBJ whole genome shotgun (WGS) entry which is preliminary data.</text>
</comment>
<organism evidence="3 4">
    <name type="scientific">Tetragenococcus koreensis</name>
    <dbReference type="NCBI Taxonomy" id="290335"/>
    <lineage>
        <taxon>Bacteria</taxon>
        <taxon>Bacillati</taxon>
        <taxon>Bacillota</taxon>
        <taxon>Bacilli</taxon>
        <taxon>Lactobacillales</taxon>
        <taxon>Enterococcaceae</taxon>
        <taxon>Tetragenococcus</taxon>
    </lineage>
</organism>
<dbReference type="PANTHER" id="PTHR43072">
    <property type="entry name" value="N-ACETYLTRANSFERASE"/>
    <property type="match status" value="1"/>
</dbReference>
<gene>
    <name evidence="3" type="primary">pat_2</name>
    <name evidence="2" type="ORF">TK11N_16390</name>
    <name evidence="3" type="ORF">TK2N_15730</name>
</gene>
<dbReference type="Proteomes" id="UP000886607">
    <property type="component" value="Unassembled WGS sequence"/>
</dbReference>
<dbReference type="RefSeq" id="WP_371859800.1">
    <property type="nucleotide sequence ID" value="NZ_BJYN01000001.1"/>
</dbReference>
<evidence type="ECO:0000259" key="1">
    <source>
        <dbReference type="PROSITE" id="PS51186"/>
    </source>
</evidence>
<name>A0AAN4UC64_9ENTE</name>
<dbReference type="EMBL" id="BKBQ01000024">
    <property type="protein sequence ID" value="GEQ54729.1"/>
    <property type="molecule type" value="Genomic_DNA"/>
</dbReference>
<evidence type="ECO:0000313" key="3">
    <source>
        <dbReference type="EMBL" id="GEQ54729.1"/>
    </source>
</evidence>
<proteinExistence type="predicted"/>
<feature type="domain" description="N-acetyltransferase" evidence="1">
    <location>
        <begin position="6"/>
        <end position="168"/>
    </location>
</feature>
<dbReference type="CDD" id="cd04301">
    <property type="entry name" value="NAT_SF"/>
    <property type="match status" value="1"/>
</dbReference>
<dbReference type="InterPro" id="IPR000182">
    <property type="entry name" value="GNAT_dom"/>
</dbReference>
<dbReference type="PANTHER" id="PTHR43072:SF8">
    <property type="entry name" value="ACYLTRANSFERASE FABY-RELATED"/>
    <property type="match status" value="1"/>
</dbReference>